<evidence type="ECO:0000256" key="1">
    <source>
        <dbReference type="SAM" id="MobiDB-lite"/>
    </source>
</evidence>
<proteinExistence type="predicted"/>
<dbReference type="AlphaFoldDB" id="A0A7J7VYM8"/>
<evidence type="ECO:0000313" key="3">
    <source>
        <dbReference type="Proteomes" id="UP000527355"/>
    </source>
</evidence>
<protein>
    <submittedName>
        <fullName evidence="2">Uncharacterized protein</fullName>
    </submittedName>
</protein>
<reference evidence="2 3" key="1">
    <citation type="journal article" date="2020" name="Nature">
        <title>Six reference-quality genomes reveal evolution of bat adaptations.</title>
        <authorList>
            <person name="Jebb D."/>
            <person name="Huang Z."/>
            <person name="Pippel M."/>
            <person name="Hughes G.M."/>
            <person name="Lavrichenko K."/>
            <person name="Devanna P."/>
            <person name="Winkler S."/>
            <person name="Jermiin L.S."/>
            <person name="Skirmuntt E.C."/>
            <person name="Katzourakis A."/>
            <person name="Burkitt-Gray L."/>
            <person name="Ray D.A."/>
            <person name="Sullivan K.A.M."/>
            <person name="Roscito J.G."/>
            <person name="Kirilenko B.M."/>
            <person name="Davalos L.M."/>
            <person name="Corthals A.P."/>
            <person name="Power M.L."/>
            <person name="Jones G."/>
            <person name="Ransome R.D."/>
            <person name="Dechmann D.K.N."/>
            <person name="Locatelli A.G."/>
            <person name="Puechmaille S.J."/>
            <person name="Fedrigo O."/>
            <person name="Jarvis E.D."/>
            <person name="Hiller M."/>
            <person name="Vernes S.C."/>
            <person name="Myers E.W."/>
            <person name="Teeling E.C."/>
        </authorList>
    </citation>
    <scope>NUCLEOTIDE SEQUENCE [LARGE SCALE GENOMIC DNA]</scope>
    <source>
        <strain evidence="2">MMyoMyo1</strain>
        <tissue evidence="2">Flight muscle</tissue>
    </source>
</reference>
<name>A0A7J7VYM8_MYOMY</name>
<keyword evidence="3" id="KW-1185">Reference proteome</keyword>
<dbReference type="Proteomes" id="UP000527355">
    <property type="component" value="Unassembled WGS sequence"/>
</dbReference>
<feature type="compositionally biased region" description="Polar residues" evidence="1">
    <location>
        <begin position="211"/>
        <end position="225"/>
    </location>
</feature>
<accession>A0A7J7VYM8</accession>
<feature type="region of interest" description="Disordered" evidence="1">
    <location>
        <begin position="192"/>
        <end position="225"/>
    </location>
</feature>
<organism evidence="2 3">
    <name type="scientific">Myotis myotis</name>
    <name type="common">Greater mouse-eared bat</name>
    <name type="synonym">Vespertilio myotis</name>
    <dbReference type="NCBI Taxonomy" id="51298"/>
    <lineage>
        <taxon>Eukaryota</taxon>
        <taxon>Metazoa</taxon>
        <taxon>Chordata</taxon>
        <taxon>Craniata</taxon>
        <taxon>Vertebrata</taxon>
        <taxon>Euteleostomi</taxon>
        <taxon>Mammalia</taxon>
        <taxon>Eutheria</taxon>
        <taxon>Laurasiatheria</taxon>
        <taxon>Chiroptera</taxon>
        <taxon>Yangochiroptera</taxon>
        <taxon>Vespertilionidae</taxon>
        <taxon>Myotis</taxon>
    </lineage>
</organism>
<sequence>MQSMTQPHGEAPAGLNSKCEAGQRSTGTEGRRAAAGQLCLDVTVPSFPPGGRERSLHPPRGSFCQPSASTHRSQHRPETQVVPNISDELHANLSATQAGGSSSHRHTGWEPWTRSSPWETLADKQPVFSTCLNVWPGGICLGFQELPCAMSPEPAVGPGGGSGQTNSPGITAALSRQRRLWHGDLRTLSTLETLSSMPASGSDTPKHRGHPNSQPHSLATWSVAS</sequence>
<dbReference type="EMBL" id="JABWUV010000009">
    <property type="protein sequence ID" value="KAF6330242.1"/>
    <property type="molecule type" value="Genomic_DNA"/>
</dbReference>
<evidence type="ECO:0000313" key="2">
    <source>
        <dbReference type="EMBL" id="KAF6330242.1"/>
    </source>
</evidence>
<comment type="caution">
    <text evidence="2">The sequence shown here is derived from an EMBL/GenBank/DDBJ whole genome shotgun (WGS) entry which is preliminary data.</text>
</comment>
<gene>
    <name evidence="2" type="ORF">mMyoMyo1_012244</name>
</gene>
<feature type="region of interest" description="Disordered" evidence="1">
    <location>
        <begin position="1"/>
        <end position="79"/>
    </location>
</feature>